<gene>
    <name evidence="3" type="ORF">SO802_008905</name>
</gene>
<evidence type="ECO:0008006" key="5">
    <source>
        <dbReference type="Google" id="ProtNLM"/>
    </source>
</evidence>
<reference evidence="3 4" key="1">
    <citation type="submission" date="2024-01" db="EMBL/GenBank/DDBJ databases">
        <title>A telomere-to-telomere, gap-free genome of sweet tea (Lithocarpus litseifolius).</title>
        <authorList>
            <person name="Zhou J."/>
        </authorList>
    </citation>
    <scope>NUCLEOTIDE SEQUENCE [LARGE SCALE GENOMIC DNA]</scope>
    <source>
        <strain evidence="3">Zhou-2022a</strain>
        <tissue evidence="3">Leaf</tissue>
    </source>
</reference>
<dbReference type="AlphaFoldDB" id="A0AAW2DCQ8"/>
<dbReference type="EMBL" id="JAZDWU010000003">
    <property type="protein sequence ID" value="KAL0007403.1"/>
    <property type="molecule type" value="Genomic_DNA"/>
</dbReference>
<protein>
    <recommendedName>
        <fullName evidence="5">F-box associated domain-containing protein</fullName>
    </recommendedName>
</protein>
<name>A0AAW2DCQ8_9ROSI</name>
<evidence type="ECO:0000313" key="4">
    <source>
        <dbReference type="Proteomes" id="UP001459277"/>
    </source>
</evidence>
<organism evidence="3 4">
    <name type="scientific">Lithocarpus litseifolius</name>
    <dbReference type="NCBI Taxonomy" id="425828"/>
    <lineage>
        <taxon>Eukaryota</taxon>
        <taxon>Viridiplantae</taxon>
        <taxon>Streptophyta</taxon>
        <taxon>Embryophyta</taxon>
        <taxon>Tracheophyta</taxon>
        <taxon>Spermatophyta</taxon>
        <taxon>Magnoliopsida</taxon>
        <taxon>eudicotyledons</taxon>
        <taxon>Gunneridae</taxon>
        <taxon>Pentapetalae</taxon>
        <taxon>rosids</taxon>
        <taxon>fabids</taxon>
        <taxon>Fagales</taxon>
        <taxon>Fagaceae</taxon>
        <taxon>Lithocarpus</taxon>
    </lineage>
</organism>
<dbReference type="InterPro" id="IPR013187">
    <property type="entry name" value="F-box-assoc_dom_typ3"/>
</dbReference>
<feature type="domain" description="Reverse transcriptase zinc-binding" evidence="2">
    <location>
        <begin position="130"/>
        <end position="211"/>
    </location>
</feature>
<dbReference type="Pfam" id="PF08268">
    <property type="entry name" value="FBA_3"/>
    <property type="match status" value="1"/>
</dbReference>
<dbReference type="Pfam" id="PF13966">
    <property type="entry name" value="zf-RVT"/>
    <property type="match status" value="1"/>
</dbReference>
<feature type="domain" description="F-box associated beta-propeller type 3" evidence="1">
    <location>
        <begin position="2"/>
        <end position="70"/>
    </location>
</feature>
<evidence type="ECO:0000313" key="3">
    <source>
        <dbReference type="EMBL" id="KAL0007403.1"/>
    </source>
</evidence>
<evidence type="ECO:0000259" key="1">
    <source>
        <dbReference type="Pfam" id="PF08268"/>
    </source>
</evidence>
<accession>A0AAW2DCQ8</accession>
<dbReference type="Proteomes" id="UP001459277">
    <property type="component" value="Unassembled WGS sequence"/>
</dbReference>
<comment type="caution">
    <text evidence="3">The sequence shown here is derived from an EMBL/GenBank/DDBJ whole genome shotgun (WGS) entry which is preliminary data.</text>
</comment>
<keyword evidence="4" id="KW-1185">Reference proteome</keyword>
<dbReference type="InterPro" id="IPR026960">
    <property type="entry name" value="RVT-Znf"/>
</dbReference>
<proteinExistence type="predicted"/>
<sequence>MECMVLTLGKGSWRKINIVLPFDCTKFGNGGESLCINGAIHWLTCYGDSIVAFDLKDENFRLIPLPHGYKEETYAPIRLKLRFAAKSRVRGIRCERPCERDDANAICKIPLSRRRVADSVVWMHTKNGAYSVRSAYHVARRVMTIEHCAESSRSAEGQQIWKTLWRLKVPSKLKVFGWRACQEILPTRVSLAKRKILDGDRCRCCKRVAELDCHPCCLGMWSCTRCMSWKHHFAAKMDYELP</sequence>
<evidence type="ECO:0000259" key="2">
    <source>
        <dbReference type="Pfam" id="PF13966"/>
    </source>
</evidence>